<dbReference type="Pfam" id="PF01661">
    <property type="entry name" value="Macro"/>
    <property type="match status" value="1"/>
</dbReference>
<keyword evidence="5" id="KW-1185">Reference proteome</keyword>
<dbReference type="Gene3D" id="3.40.220.10">
    <property type="entry name" value="Leucine Aminopeptidase, subunit E, domain 1"/>
    <property type="match status" value="1"/>
</dbReference>
<protein>
    <recommendedName>
        <fullName evidence="3">Macro domain-containing protein</fullName>
    </recommendedName>
</protein>
<keyword evidence="2" id="KW-1133">Transmembrane helix</keyword>
<proteinExistence type="predicted"/>
<dbReference type="PANTHER" id="PTHR45795">
    <property type="entry name" value="EARLY GAMETOCYTE ENRICHED PHOSPHOPROTEIN EGXP"/>
    <property type="match status" value="1"/>
</dbReference>
<dbReference type="EMBL" id="CP016241">
    <property type="protein sequence ID" value="ANQ06209.1"/>
    <property type="molecule type" value="Genomic_DNA"/>
</dbReference>
<feature type="transmembrane region" description="Helical" evidence="2">
    <location>
        <begin position="684"/>
        <end position="707"/>
    </location>
</feature>
<dbReference type="RefSeq" id="XP_019912904.1">
    <property type="nucleotide sequence ID" value="XM_020057316.1"/>
</dbReference>
<gene>
    <name evidence="4" type="ORF">PCOAH_00005010</name>
</gene>
<dbReference type="SUPFAM" id="SSF52087">
    <property type="entry name" value="CRAL/TRIO domain"/>
    <property type="match status" value="1"/>
</dbReference>
<dbReference type="Proteomes" id="UP000092716">
    <property type="component" value="Chromosome 3"/>
</dbReference>
<dbReference type="InterPro" id="IPR002589">
    <property type="entry name" value="Macro_dom"/>
</dbReference>
<keyword evidence="2" id="KW-0472">Membrane</keyword>
<dbReference type="GeneID" id="30907224"/>
<dbReference type="InterPro" id="IPR036865">
    <property type="entry name" value="CRAL-TRIO_dom_sf"/>
</dbReference>
<name>A0A1B1DU86_9APIC</name>
<feature type="transmembrane region" description="Helical" evidence="2">
    <location>
        <begin position="660"/>
        <end position="678"/>
    </location>
</feature>
<dbReference type="InterPro" id="IPR043472">
    <property type="entry name" value="Macro_dom-like"/>
</dbReference>
<evidence type="ECO:0000313" key="5">
    <source>
        <dbReference type="Proteomes" id="UP000092716"/>
    </source>
</evidence>
<dbReference type="Gene3D" id="3.40.525.10">
    <property type="entry name" value="CRAL-TRIO lipid binding domain"/>
    <property type="match status" value="1"/>
</dbReference>
<sequence length="769" mass="88371">MSVGDKLNEAFCWLKEEFDELITDLEVDKSELNVSDLYTKINNTFRSINGGEDSPLCADDQGAASDKKTKERINHEELIPWSHLNYSLFHYVHIYNKIRETLLIDDEDFCFNFDAENFFSKRRFSPSLAFHPLISSIDASYFNFLLFCILGGSYDKVRGGGDPNGEVTAPSPRRRGNRAEITYTYSDDNSYKENFVVTKEDYAALSEVYTKVPNVQRCLEGGQDALFNFGPSTGTNGANTNVDGTNNHSANDSSLSGGRATATLTREALNETYAFSLKHKTYMVHPEMNSKITFFNGDISAVDTDAIVLFANHNYRFTKTVCENLYSSTLMKLEDEDKMEIKSKKSGEVYLTNSYDGIHKYVLHVVLPKYNSKYILATHNTMNLCVQEILCVCVDKRIQSISIPIVCFSLFFPINIFLVTLLKSLRSLLLLPQFYNAIRSIVFVTNSNDLYLLTLKYASIFFPRCREEMFLSANIAILGNKLGSIDVRNRGIRIFRTLRRVTRGARVHRRRVKTGEIVNSKWDTTRKDTPTTNRASPRSSDWPKSFTSSSSFSSSSAASSDSAGSFTSPASSDIFKETDTEFLSLKTESEGHKNFYKLHEINKREDNMMANLERCLRLSCMYNVKNKYSEFEKDSFLYEYGIDEHGRKTMVVNFFKFPQTYNYHLLFLYILFHFNSFMRNHFVLLFIFSESISTQITNVLSLFKDLFQLVTDFLHNLKVIYFFNYSLAFKVFIYVLYPFIPASIYDNIVYLNDGQELSKHFDVKKALRQ</sequence>
<dbReference type="CDD" id="cd00170">
    <property type="entry name" value="SEC14"/>
    <property type="match status" value="1"/>
</dbReference>
<accession>A0A1B1DU86</accession>
<dbReference type="OrthoDB" id="365077at2759"/>
<dbReference type="VEuPathDB" id="PlasmoDB:PCOAH_00005010"/>
<evidence type="ECO:0000256" key="2">
    <source>
        <dbReference type="SAM" id="Phobius"/>
    </source>
</evidence>
<feature type="domain" description="Macro" evidence="3">
    <location>
        <begin position="279"/>
        <end position="462"/>
    </location>
</feature>
<dbReference type="AlphaFoldDB" id="A0A1B1DU86"/>
<dbReference type="SUPFAM" id="SSF52949">
    <property type="entry name" value="Macro domain-like"/>
    <property type="match status" value="1"/>
</dbReference>
<dbReference type="InterPro" id="IPR053300">
    <property type="entry name" value="Homeobox-like_regulator"/>
</dbReference>
<dbReference type="PROSITE" id="PS51154">
    <property type="entry name" value="MACRO"/>
    <property type="match status" value="1"/>
</dbReference>
<reference evidence="5" key="1">
    <citation type="submission" date="2016-06" db="EMBL/GenBank/DDBJ databases">
        <title>First high quality genome sequence of Plasmodium coatneyi using continuous long reads from single molecule, real-time sequencing.</title>
        <authorList>
            <person name="Chien J.-T."/>
            <person name="Pakala S.B."/>
            <person name="Geraldo J.A."/>
            <person name="Lapp S.A."/>
            <person name="Barnwell J.W."/>
            <person name="Kissinger J.C."/>
            <person name="Galinski M.R."/>
            <person name="Humphrey J.C."/>
        </authorList>
    </citation>
    <scope>NUCLEOTIDE SEQUENCE [LARGE SCALE GENOMIC DNA]</scope>
    <source>
        <strain evidence="5">Hackeri</strain>
    </source>
</reference>
<evidence type="ECO:0000313" key="4">
    <source>
        <dbReference type="EMBL" id="ANQ06209.1"/>
    </source>
</evidence>
<organism evidence="4 5">
    <name type="scientific">Plasmodium coatneyi</name>
    <dbReference type="NCBI Taxonomy" id="208452"/>
    <lineage>
        <taxon>Eukaryota</taxon>
        <taxon>Sar</taxon>
        <taxon>Alveolata</taxon>
        <taxon>Apicomplexa</taxon>
        <taxon>Aconoidasida</taxon>
        <taxon>Haemosporida</taxon>
        <taxon>Plasmodiidae</taxon>
        <taxon>Plasmodium</taxon>
    </lineage>
</organism>
<dbReference type="KEGG" id="pcot:PCOAH_00005010"/>
<evidence type="ECO:0000256" key="1">
    <source>
        <dbReference type="SAM" id="MobiDB-lite"/>
    </source>
</evidence>
<dbReference type="PANTHER" id="PTHR45795:SF1">
    <property type="entry name" value="MACRO DOMAIN-CONTAINING PROTEIN"/>
    <property type="match status" value="1"/>
</dbReference>
<feature type="transmembrane region" description="Helical" evidence="2">
    <location>
        <begin position="719"/>
        <end position="740"/>
    </location>
</feature>
<feature type="transmembrane region" description="Helical" evidence="2">
    <location>
        <begin position="401"/>
        <end position="422"/>
    </location>
</feature>
<keyword evidence="2" id="KW-0812">Transmembrane</keyword>
<evidence type="ECO:0000259" key="3">
    <source>
        <dbReference type="PROSITE" id="PS51154"/>
    </source>
</evidence>
<dbReference type="InterPro" id="IPR001251">
    <property type="entry name" value="CRAL-TRIO_dom"/>
</dbReference>
<feature type="region of interest" description="Disordered" evidence="1">
    <location>
        <begin position="518"/>
        <end position="547"/>
    </location>
</feature>